<reference evidence="2 3" key="1">
    <citation type="submission" date="2019-04" db="EMBL/GenBank/DDBJ databases">
        <title>Streptomyces piniterrae sp. nov., a heliquinomycin-producing actinomycete isolated from rhizosphere soil of Pinus yunnanensis.</title>
        <authorList>
            <person name="Zhuang X."/>
            <person name="Zhao J."/>
        </authorList>
    </citation>
    <scope>NUCLEOTIDE SEQUENCE [LARGE SCALE GENOMIC DNA]</scope>
    <source>
        <strain evidence="3">jys28</strain>
    </source>
</reference>
<evidence type="ECO:0000313" key="2">
    <source>
        <dbReference type="EMBL" id="TJZ52020.1"/>
    </source>
</evidence>
<dbReference type="Proteomes" id="UP000308697">
    <property type="component" value="Unassembled WGS sequence"/>
</dbReference>
<organism evidence="2 3">
    <name type="scientific">Streptomyces piniterrae</name>
    <dbReference type="NCBI Taxonomy" id="2571125"/>
    <lineage>
        <taxon>Bacteria</taxon>
        <taxon>Bacillati</taxon>
        <taxon>Actinomycetota</taxon>
        <taxon>Actinomycetes</taxon>
        <taxon>Kitasatosporales</taxon>
        <taxon>Streptomycetaceae</taxon>
        <taxon>Streptomyces</taxon>
    </lineage>
</organism>
<proteinExistence type="predicted"/>
<dbReference type="EMBL" id="SUMB01000006">
    <property type="protein sequence ID" value="TJZ52020.1"/>
    <property type="molecule type" value="Genomic_DNA"/>
</dbReference>
<name>A0A4U0NDH3_9ACTN</name>
<accession>A0A4U0NDH3</accession>
<evidence type="ECO:0000313" key="3">
    <source>
        <dbReference type="Proteomes" id="UP000308697"/>
    </source>
</evidence>
<dbReference type="AlphaFoldDB" id="A0A4U0NDH3"/>
<protein>
    <submittedName>
        <fullName evidence="2">Uncharacterized protein</fullName>
    </submittedName>
</protein>
<evidence type="ECO:0000256" key="1">
    <source>
        <dbReference type="SAM" id="MobiDB-lite"/>
    </source>
</evidence>
<dbReference type="RefSeq" id="WP_136741321.1">
    <property type="nucleotide sequence ID" value="NZ_SUMB01000006.1"/>
</dbReference>
<sequence>MNVTVGLAVGMTAGMASGAASEVACDATGNMASDVTTGAPPGLGNNGAQRREAQGPLGR</sequence>
<feature type="region of interest" description="Disordered" evidence="1">
    <location>
        <begin position="31"/>
        <end position="59"/>
    </location>
</feature>
<keyword evidence="3" id="KW-1185">Reference proteome</keyword>
<comment type="caution">
    <text evidence="2">The sequence shown here is derived from an EMBL/GenBank/DDBJ whole genome shotgun (WGS) entry which is preliminary data.</text>
</comment>
<gene>
    <name evidence="2" type="ORF">FCH28_19430</name>
</gene>